<dbReference type="InterPro" id="IPR011050">
    <property type="entry name" value="Pectin_lyase_fold/virulence"/>
</dbReference>
<dbReference type="Proteomes" id="UP000005551">
    <property type="component" value="Unassembled WGS sequence"/>
</dbReference>
<keyword evidence="2" id="KW-1185">Reference proteome</keyword>
<comment type="caution">
    <text evidence="1">The sequence shown here is derived from an EMBL/GenBank/DDBJ whole genome shotgun (WGS) entry which is preliminary data.</text>
</comment>
<sequence>MQRVSIHTFGIRPIDSQIQGYRFVDTFYSELEIRPQSSKCFYLLWAEQTGEVYYPTILTNGQGTHFRISRTGPHLLKDHGGSFSVEPVSSYLSEEMFKGFDFRGKEVFFPRGTYVHVQAGGVNTLFYFEKNQPERIKGAGESATTLLGMTNKPARELPAIHCRLEDISCHNIVPTAGSLRRFESVYIQRVSLHYHSITQSSSYLLYIMDEGADVFIENLTLRCQAIYAGIWVERANDVHIAHSTLATASASHPIRINSYRGRCLIDSNTVSGANITGILIATQRRALIRGAEIVHNTVSGCAEESISIDSFGNNVGLVPVICKSYVQKVAPWRVDGVLKGTCVYCGDLFFVEPKKQGGGYQHRVVDVDFIGSIKGLLFVVESGNLAYQYAEIRDFAPAGQSICLYLSETYTAEELEGAEIGVHTGAINCTIAGNEVRDTQPNANQPGHAISLWGASYGNAVLNNRIDNCRQGIHVAGFGSFGLQRPDFFNHAIQNMVEGNVITNCKESFAIRTFYGSKKGYGNRFNNNHIRGGTFEIKHQLEFEMLGNVLEDTRVPHSLFKVWYRNSGKCA</sequence>
<dbReference type="Gene3D" id="2.160.20.10">
    <property type="entry name" value="Single-stranded right-handed beta-helix, Pectin lyase-like"/>
    <property type="match status" value="2"/>
</dbReference>
<evidence type="ECO:0008006" key="3">
    <source>
        <dbReference type="Google" id="ProtNLM"/>
    </source>
</evidence>
<accession>I5BZ42</accession>
<dbReference type="EMBL" id="AJYA01000038">
    <property type="protein sequence ID" value="EIM74844.1"/>
    <property type="molecule type" value="Genomic_DNA"/>
</dbReference>
<dbReference type="OrthoDB" id="199442at2"/>
<dbReference type="AlphaFoldDB" id="I5BZ42"/>
<dbReference type="InterPro" id="IPR006626">
    <property type="entry name" value="PbH1"/>
</dbReference>
<dbReference type="SMART" id="SM00710">
    <property type="entry name" value="PbH1"/>
    <property type="match status" value="7"/>
</dbReference>
<proteinExistence type="predicted"/>
<reference evidence="1 2" key="1">
    <citation type="submission" date="2012-05" db="EMBL/GenBank/DDBJ databases">
        <title>Genome sequence of Nitritalea halalkaliphila LW7.</title>
        <authorList>
            <person name="Jangir P.K."/>
            <person name="Singh A."/>
            <person name="Shivaji S."/>
            <person name="Sharma R."/>
        </authorList>
    </citation>
    <scope>NUCLEOTIDE SEQUENCE [LARGE SCALE GENOMIC DNA]</scope>
    <source>
        <strain evidence="1 2">LW7</strain>
    </source>
</reference>
<evidence type="ECO:0000313" key="2">
    <source>
        <dbReference type="Proteomes" id="UP000005551"/>
    </source>
</evidence>
<name>I5BZ42_9BACT</name>
<dbReference type="RefSeq" id="WP_009056281.1">
    <property type="nucleotide sequence ID" value="NZ_AJYA01000038.1"/>
</dbReference>
<gene>
    <name evidence="1" type="ORF">A3SI_14951</name>
</gene>
<protein>
    <recommendedName>
        <fullName evidence="3">Right handed beta helix domain-containing protein</fullName>
    </recommendedName>
</protein>
<dbReference type="SUPFAM" id="SSF51126">
    <property type="entry name" value="Pectin lyase-like"/>
    <property type="match status" value="1"/>
</dbReference>
<dbReference type="InterPro" id="IPR012334">
    <property type="entry name" value="Pectin_lyas_fold"/>
</dbReference>
<evidence type="ECO:0000313" key="1">
    <source>
        <dbReference type="EMBL" id="EIM74844.1"/>
    </source>
</evidence>
<organism evidence="1 2">
    <name type="scientific">Nitritalea halalkaliphila LW7</name>
    <dbReference type="NCBI Taxonomy" id="1189621"/>
    <lineage>
        <taxon>Bacteria</taxon>
        <taxon>Pseudomonadati</taxon>
        <taxon>Bacteroidota</taxon>
        <taxon>Cytophagia</taxon>
        <taxon>Cytophagales</taxon>
        <taxon>Cyclobacteriaceae</taxon>
        <taxon>Nitritalea</taxon>
    </lineage>
</organism>